<dbReference type="STRING" id="604089.SAMN04487942_1708"/>
<dbReference type="OrthoDB" id="794755at2"/>
<evidence type="ECO:0000313" key="1">
    <source>
        <dbReference type="EMBL" id="SEO09373.1"/>
    </source>
</evidence>
<gene>
    <name evidence="1" type="ORF">SAMN04487942_1708</name>
</gene>
<accession>A0A1H8LW98</accession>
<dbReference type="Proteomes" id="UP000198657">
    <property type="component" value="Unassembled WGS sequence"/>
</dbReference>
<reference evidence="2" key="1">
    <citation type="submission" date="2016-10" db="EMBL/GenBank/DDBJ databases">
        <authorList>
            <person name="Varghese N."/>
            <person name="Submissions S."/>
        </authorList>
    </citation>
    <scope>NUCLEOTIDE SEQUENCE [LARGE SCALE GENOMIC DNA]</scope>
    <source>
        <strain evidence="2">CGMCC 1.8704</strain>
    </source>
</reference>
<dbReference type="AlphaFoldDB" id="A0A1H8LW98"/>
<dbReference type="RefSeq" id="WP_091169247.1">
    <property type="nucleotide sequence ID" value="NZ_CBCSFM010000012.1"/>
</dbReference>
<proteinExistence type="predicted"/>
<dbReference type="EMBL" id="FODN01000003">
    <property type="protein sequence ID" value="SEO09373.1"/>
    <property type="molecule type" value="Genomic_DNA"/>
</dbReference>
<sequence>MYTAKIIRHRHKYHHYINKDLKSVKEETHFKIVFSHPDELLAFEKWCKQNNGKYLYDKENSCQKGKLPEIKIFKEEICWCDIMTYYLLHITNYQYHSSIHPYKGEVYIRDIELKL</sequence>
<organism evidence="1 2">
    <name type="scientific">Flavobacterium sinopsychrotolerans</name>
    <dbReference type="NCBI Taxonomy" id="604089"/>
    <lineage>
        <taxon>Bacteria</taxon>
        <taxon>Pseudomonadati</taxon>
        <taxon>Bacteroidota</taxon>
        <taxon>Flavobacteriia</taxon>
        <taxon>Flavobacteriales</taxon>
        <taxon>Flavobacteriaceae</taxon>
        <taxon>Flavobacterium</taxon>
    </lineage>
</organism>
<name>A0A1H8LW98_9FLAO</name>
<protein>
    <submittedName>
        <fullName evidence="1">Uncharacterized protein</fullName>
    </submittedName>
</protein>
<evidence type="ECO:0000313" key="2">
    <source>
        <dbReference type="Proteomes" id="UP000198657"/>
    </source>
</evidence>
<keyword evidence="2" id="KW-1185">Reference proteome</keyword>